<accession>A0ABV1CJD9</accession>
<organism evidence="1 2">
    <name type="scientific">Blautia acetigignens</name>
    <dbReference type="NCBI Taxonomy" id="2981783"/>
    <lineage>
        <taxon>Bacteria</taxon>
        <taxon>Bacillati</taxon>
        <taxon>Bacillota</taxon>
        <taxon>Clostridia</taxon>
        <taxon>Lachnospirales</taxon>
        <taxon>Lachnospiraceae</taxon>
        <taxon>Blautia</taxon>
    </lineage>
</organism>
<reference evidence="1 2" key="1">
    <citation type="submission" date="2024-04" db="EMBL/GenBank/DDBJ databases">
        <title>Human intestinal bacterial collection.</title>
        <authorList>
            <person name="Pauvert C."/>
            <person name="Hitch T.C.A."/>
            <person name="Clavel T."/>
        </authorList>
    </citation>
    <scope>NUCLEOTIDE SEQUENCE [LARGE SCALE GENOMIC DNA]</scope>
    <source>
        <strain evidence="1 2">CLA-AA-H161</strain>
    </source>
</reference>
<gene>
    <name evidence="1" type="ORF">AAAX94_04840</name>
</gene>
<keyword evidence="2" id="KW-1185">Reference proteome</keyword>
<dbReference type="EMBL" id="JBBNFW010000124">
    <property type="protein sequence ID" value="MEQ2412358.1"/>
    <property type="molecule type" value="Genomic_DNA"/>
</dbReference>
<dbReference type="RefSeq" id="WP_349082761.1">
    <property type="nucleotide sequence ID" value="NZ_JBBNFW010000124.1"/>
</dbReference>
<name>A0ABV1CJD9_9FIRM</name>
<protein>
    <submittedName>
        <fullName evidence="1">Uncharacterized protein</fullName>
    </submittedName>
</protein>
<sequence>MAAIVPQKTVPLDLEPKKILLNNNTAKIKNSNPTILSAGSISKPSLRKDAVIFAPTEKSTLGTTQRTRRMGKMKKSFAFISDFCRKTASQQRASIPTSNPNCIRFIRKFMFTPIIRPDIYFRWGLYL</sequence>
<dbReference type="Proteomes" id="UP001470752">
    <property type="component" value="Unassembled WGS sequence"/>
</dbReference>
<evidence type="ECO:0000313" key="2">
    <source>
        <dbReference type="Proteomes" id="UP001470752"/>
    </source>
</evidence>
<proteinExistence type="predicted"/>
<comment type="caution">
    <text evidence="1">The sequence shown here is derived from an EMBL/GenBank/DDBJ whole genome shotgun (WGS) entry which is preliminary data.</text>
</comment>
<evidence type="ECO:0000313" key="1">
    <source>
        <dbReference type="EMBL" id="MEQ2412358.1"/>
    </source>
</evidence>